<feature type="domain" description="Protein kinase" evidence="12">
    <location>
        <begin position="151"/>
        <end position="401"/>
    </location>
</feature>
<comment type="caution">
    <text evidence="13">The sequence shown here is derived from an EMBL/GenBank/DDBJ whole genome shotgun (WGS) entry which is preliminary data.</text>
</comment>
<dbReference type="EC" id="2.7.12.2" evidence="8"/>
<dbReference type="InterPro" id="IPR017441">
    <property type="entry name" value="Protein_kinase_ATP_BS"/>
</dbReference>
<evidence type="ECO:0000256" key="7">
    <source>
        <dbReference type="ARBA" id="ARBA00038035"/>
    </source>
</evidence>
<dbReference type="PANTHER" id="PTHR48013">
    <property type="entry name" value="DUAL SPECIFICITY MITOGEN-ACTIVATED PROTEIN KINASE KINASE 5-RELATED"/>
    <property type="match status" value="1"/>
</dbReference>
<keyword evidence="14" id="KW-1185">Reference proteome</keyword>
<evidence type="ECO:0000256" key="10">
    <source>
        <dbReference type="RuleBase" id="RU000304"/>
    </source>
</evidence>
<feature type="compositionally biased region" description="Polar residues" evidence="11">
    <location>
        <begin position="78"/>
        <end position="89"/>
    </location>
</feature>
<evidence type="ECO:0000256" key="9">
    <source>
        <dbReference type="PROSITE-ProRule" id="PRU10141"/>
    </source>
</evidence>
<dbReference type="Gene3D" id="1.10.510.10">
    <property type="entry name" value="Transferase(Phosphotransferase) domain 1"/>
    <property type="match status" value="1"/>
</dbReference>
<dbReference type="GO" id="GO:0005524">
    <property type="term" value="F:ATP binding"/>
    <property type="evidence" value="ECO:0007669"/>
    <property type="project" value="UniProtKB-UniRule"/>
</dbReference>
<evidence type="ECO:0000256" key="11">
    <source>
        <dbReference type="SAM" id="MobiDB-lite"/>
    </source>
</evidence>
<sequence>MQRKGTPKLDMDQHFDHLSLQDANAPKSAFPQPQRSRSNLPFPPPSAPRQSPSEPASADATPPLGQPQPLPFLPRANLSRSNSQPITSTRPRRPNLNLTQLGVKPAESPFANFSKYVDPSGKLNFAGKAIIHAEGVDFSNGNSFNIRMDDLVLEKELGHGHYGTVQKVYHKRSKVVMAMKEIRLELDEKKLQQILMELDVLHKSTSQYIVEFYGAFFIETCVYYCMEFMDAGSLDTLYHYGVPEPVLSVIAMSMVNGLKFLKEELSIIHRDIKPTNILMNQKGQVKLCDFGVSGQLEKSLAKTNIGSQSYMAPERITNSTTSYTVASDVWSVGVALLEMAVRKFPFKSENMFAQLKAIIEDPPPNLPDCYSSVTKDFIYRCLEKDPVKRPTYAELLEHPFITTHNEPDVDMKGWVKEAMAYCQSSKEKE</sequence>
<evidence type="ECO:0000256" key="5">
    <source>
        <dbReference type="ARBA" id="ARBA00022777"/>
    </source>
</evidence>
<dbReference type="SMART" id="SM00220">
    <property type="entry name" value="S_TKc"/>
    <property type="match status" value="1"/>
</dbReference>
<dbReference type="FunFam" id="3.30.200.20:FF:000341">
    <property type="entry name" value="MAP kinase kinase PBS2"/>
    <property type="match status" value="1"/>
</dbReference>
<feature type="compositionally biased region" description="Low complexity" evidence="11">
    <location>
        <begin position="48"/>
        <end position="58"/>
    </location>
</feature>
<dbReference type="PROSITE" id="PS50011">
    <property type="entry name" value="PROTEIN_KINASE_DOM"/>
    <property type="match status" value="1"/>
</dbReference>
<dbReference type="InterPro" id="IPR008271">
    <property type="entry name" value="Ser/Thr_kinase_AS"/>
</dbReference>
<evidence type="ECO:0000313" key="13">
    <source>
        <dbReference type="EMBL" id="ORX53949.1"/>
    </source>
</evidence>
<evidence type="ECO:0000256" key="1">
    <source>
        <dbReference type="ARBA" id="ARBA00022527"/>
    </source>
</evidence>
<dbReference type="InterPro" id="IPR011009">
    <property type="entry name" value="Kinase-like_dom_sf"/>
</dbReference>
<feature type="compositionally biased region" description="Basic and acidic residues" evidence="11">
    <location>
        <begin position="7"/>
        <end position="19"/>
    </location>
</feature>
<dbReference type="Proteomes" id="UP000242146">
    <property type="component" value="Unassembled WGS sequence"/>
</dbReference>
<gene>
    <name evidence="13" type="ORF">DM01DRAFT_1305373</name>
</gene>
<reference evidence="13 14" key="1">
    <citation type="submission" date="2016-07" db="EMBL/GenBank/DDBJ databases">
        <title>Pervasive Adenine N6-methylation of Active Genes in Fungi.</title>
        <authorList>
            <consortium name="DOE Joint Genome Institute"/>
            <person name="Mondo S.J."/>
            <person name="Dannebaum R.O."/>
            <person name="Kuo R.C."/>
            <person name="Labutti K."/>
            <person name="Haridas S."/>
            <person name="Kuo A."/>
            <person name="Salamov A."/>
            <person name="Ahrendt S.R."/>
            <person name="Lipzen A."/>
            <person name="Sullivan W."/>
            <person name="Andreopoulos W.B."/>
            <person name="Clum A."/>
            <person name="Lindquist E."/>
            <person name="Daum C."/>
            <person name="Ramamoorthy G.K."/>
            <person name="Gryganskyi A."/>
            <person name="Culley D."/>
            <person name="Magnuson J.K."/>
            <person name="James T.Y."/>
            <person name="O'Malley M.A."/>
            <person name="Stajich J.E."/>
            <person name="Spatafora J.W."/>
            <person name="Visel A."/>
            <person name="Grigoriev I.V."/>
        </authorList>
    </citation>
    <scope>NUCLEOTIDE SEQUENCE [LARGE SCALE GENOMIC DNA]</scope>
    <source>
        <strain evidence="13 14">NRRL 3301</strain>
    </source>
</reference>
<comment type="similarity">
    <text evidence="7">Belongs to the protein kinase superfamily. STE Ser/Thr protein kinase family. MAP kinase kinase subfamily.</text>
</comment>
<feature type="binding site" evidence="9">
    <location>
        <position position="180"/>
    </location>
    <ligand>
        <name>ATP</name>
        <dbReference type="ChEBI" id="CHEBI:30616"/>
    </ligand>
</feature>
<organism evidence="13 14">
    <name type="scientific">Hesseltinella vesiculosa</name>
    <dbReference type="NCBI Taxonomy" id="101127"/>
    <lineage>
        <taxon>Eukaryota</taxon>
        <taxon>Fungi</taxon>
        <taxon>Fungi incertae sedis</taxon>
        <taxon>Mucoromycota</taxon>
        <taxon>Mucoromycotina</taxon>
        <taxon>Mucoromycetes</taxon>
        <taxon>Mucorales</taxon>
        <taxon>Cunninghamellaceae</taxon>
        <taxon>Hesseltinella</taxon>
    </lineage>
</organism>
<feature type="region of interest" description="Disordered" evidence="11">
    <location>
        <begin position="1"/>
        <end position="96"/>
    </location>
</feature>
<name>A0A1X2GIK8_9FUNG</name>
<keyword evidence="4 9" id="KW-0547">Nucleotide-binding</keyword>
<dbReference type="GO" id="GO:0004674">
    <property type="term" value="F:protein serine/threonine kinase activity"/>
    <property type="evidence" value="ECO:0007669"/>
    <property type="project" value="UniProtKB-KW"/>
</dbReference>
<proteinExistence type="inferred from homology"/>
<keyword evidence="3" id="KW-0808">Transferase</keyword>
<evidence type="ECO:0000313" key="14">
    <source>
        <dbReference type="Proteomes" id="UP000242146"/>
    </source>
</evidence>
<keyword evidence="5 13" id="KW-0418">Kinase</keyword>
<evidence type="ECO:0000256" key="3">
    <source>
        <dbReference type="ARBA" id="ARBA00022679"/>
    </source>
</evidence>
<dbReference type="STRING" id="101127.A0A1X2GIK8"/>
<keyword evidence="6 9" id="KW-0067">ATP-binding</keyword>
<dbReference type="OrthoDB" id="10252354at2759"/>
<dbReference type="InterPro" id="IPR000719">
    <property type="entry name" value="Prot_kinase_dom"/>
</dbReference>
<protein>
    <recommendedName>
        <fullName evidence="8">mitogen-activated protein kinase kinase</fullName>
        <ecNumber evidence="8">2.7.12.2</ecNumber>
    </recommendedName>
</protein>
<accession>A0A1X2GIK8</accession>
<dbReference type="PANTHER" id="PTHR48013:SF25">
    <property type="entry name" value="MAP KINASE KINASE PBS2"/>
    <property type="match status" value="1"/>
</dbReference>
<evidence type="ECO:0000256" key="2">
    <source>
        <dbReference type="ARBA" id="ARBA00022553"/>
    </source>
</evidence>
<dbReference type="Pfam" id="PF00069">
    <property type="entry name" value="Pkinase"/>
    <property type="match status" value="1"/>
</dbReference>
<evidence type="ECO:0000259" key="12">
    <source>
        <dbReference type="PROSITE" id="PS50011"/>
    </source>
</evidence>
<dbReference type="GO" id="GO:0004708">
    <property type="term" value="F:MAP kinase kinase activity"/>
    <property type="evidence" value="ECO:0007669"/>
    <property type="project" value="UniProtKB-EC"/>
</dbReference>
<evidence type="ECO:0000256" key="6">
    <source>
        <dbReference type="ARBA" id="ARBA00022840"/>
    </source>
</evidence>
<dbReference type="PROSITE" id="PS00108">
    <property type="entry name" value="PROTEIN_KINASE_ST"/>
    <property type="match status" value="1"/>
</dbReference>
<dbReference type="Gene3D" id="3.30.200.20">
    <property type="entry name" value="Phosphorylase Kinase, domain 1"/>
    <property type="match status" value="1"/>
</dbReference>
<keyword evidence="2" id="KW-0597">Phosphoprotein</keyword>
<keyword evidence="1 10" id="KW-0723">Serine/threonine-protein kinase</keyword>
<dbReference type="AlphaFoldDB" id="A0A1X2GIK8"/>
<dbReference type="GO" id="GO:0032991">
    <property type="term" value="C:protein-containing complex"/>
    <property type="evidence" value="ECO:0007669"/>
    <property type="project" value="UniProtKB-ARBA"/>
</dbReference>
<dbReference type="SUPFAM" id="SSF56112">
    <property type="entry name" value="Protein kinase-like (PK-like)"/>
    <property type="match status" value="1"/>
</dbReference>
<dbReference type="GO" id="GO:0038066">
    <property type="term" value="P:p38MAPK cascade"/>
    <property type="evidence" value="ECO:0007669"/>
    <property type="project" value="UniProtKB-ARBA"/>
</dbReference>
<dbReference type="GO" id="GO:0005737">
    <property type="term" value="C:cytoplasm"/>
    <property type="evidence" value="ECO:0007669"/>
    <property type="project" value="UniProtKB-ARBA"/>
</dbReference>
<dbReference type="GO" id="GO:0071474">
    <property type="term" value="P:cellular hyperosmotic response"/>
    <property type="evidence" value="ECO:0007669"/>
    <property type="project" value="TreeGrafter"/>
</dbReference>
<evidence type="ECO:0000256" key="8">
    <source>
        <dbReference type="ARBA" id="ARBA00038999"/>
    </source>
</evidence>
<dbReference type="PROSITE" id="PS00107">
    <property type="entry name" value="PROTEIN_KINASE_ATP"/>
    <property type="match status" value="1"/>
</dbReference>
<evidence type="ECO:0000256" key="4">
    <source>
        <dbReference type="ARBA" id="ARBA00022741"/>
    </source>
</evidence>
<dbReference type="EMBL" id="MCGT01000014">
    <property type="protein sequence ID" value="ORX53949.1"/>
    <property type="molecule type" value="Genomic_DNA"/>
</dbReference>